<evidence type="ECO:0000256" key="2">
    <source>
        <dbReference type="ARBA" id="ARBA00015897"/>
    </source>
</evidence>
<feature type="compositionally biased region" description="Basic and acidic residues" evidence="14">
    <location>
        <begin position="25"/>
        <end position="42"/>
    </location>
</feature>
<keyword evidence="18" id="KW-1185">Reference proteome</keyword>
<evidence type="ECO:0000313" key="17">
    <source>
        <dbReference type="EMBL" id="CAB3992398.1"/>
    </source>
</evidence>
<dbReference type="InterPro" id="IPR027359">
    <property type="entry name" value="Volt_channel_dom_sf"/>
</dbReference>
<keyword evidence="6" id="KW-0851">Voltage-gated channel</keyword>
<name>A0A7D9HWU8_PARCT</name>
<dbReference type="GO" id="GO:0005886">
    <property type="term" value="C:plasma membrane"/>
    <property type="evidence" value="ECO:0007669"/>
    <property type="project" value="UniProtKB-SubCell"/>
</dbReference>
<comment type="caution">
    <text evidence="17">The sequence shown here is derived from an EMBL/GenBank/DDBJ whole genome shotgun (WGS) entry which is preliminary data.</text>
</comment>
<keyword evidence="7 15" id="KW-1133">Transmembrane helix</keyword>
<dbReference type="EMBL" id="CACRXK020002042">
    <property type="protein sequence ID" value="CAB3992398.1"/>
    <property type="molecule type" value="Genomic_DNA"/>
</dbReference>
<evidence type="ECO:0000256" key="3">
    <source>
        <dbReference type="ARBA" id="ARBA00022448"/>
    </source>
</evidence>
<dbReference type="GO" id="GO:0030171">
    <property type="term" value="F:voltage-gated proton channel activity"/>
    <property type="evidence" value="ECO:0007669"/>
    <property type="project" value="InterPro"/>
</dbReference>
<feature type="domain" description="Ion transport" evidence="16">
    <location>
        <begin position="76"/>
        <end position="191"/>
    </location>
</feature>
<dbReference type="InterPro" id="IPR005821">
    <property type="entry name" value="Ion_trans_dom"/>
</dbReference>
<sequence length="241" mass="27438">MANSDTIESYDNAASVGKNEGSINTDKDETKQQEGSKMKTDEINLTVDNEDGSESERRCGLLQDRVRLQEKLHSHRFQMIIISLVALDFLIVLVQLLMDIQVLKGVDHDHVGIEVLHYMSIVILGLFLVEIVVKLYAFGLDFFHHKLEVFDAIVVIVSFALDIAYSGNMDAWDAVGLLVLLRLWRVVRIVNGIVLSVKIEMDEKMHHLKGEITELQTQLEQYKNRCKEQEGKITELELSKT</sequence>
<gene>
    <name evidence="17" type="ORF">PACLA_8A075744</name>
</gene>
<evidence type="ECO:0000256" key="13">
    <source>
        <dbReference type="SAM" id="Coils"/>
    </source>
</evidence>
<dbReference type="OrthoDB" id="427456at2759"/>
<evidence type="ECO:0000256" key="14">
    <source>
        <dbReference type="SAM" id="MobiDB-lite"/>
    </source>
</evidence>
<accession>A0A7D9HWU8</accession>
<proteinExistence type="predicted"/>
<feature type="transmembrane region" description="Helical" evidence="15">
    <location>
        <begin position="118"/>
        <end position="137"/>
    </location>
</feature>
<dbReference type="InterPro" id="IPR031846">
    <property type="entry name" value="Hvcn1"/>
</dbReference>
<dbReference type="PANTHER" id="PTHR46480:SF1">
    <property type="entry name" value="VOLTAGE-GATED HYDROGEN CHANNEL 1"/>
    <property type="match status" value="1"/>
</dbReference>
<comment type="subcellular location">
    <subcellularLocation>
        <location evidence="1">Cell membrane</location>
        <topology evidence="1">Multi-pass membrane protein</topology>
    </subcellularLocation>
</comment>
<dbReference type="Proteomes" id="UP001152795">
    <property type="component" value="Unassembled WGS sequence"/>
</dbReference>
<dbReference type="Gene3D" id="1.20.120.350">
    <property type="entry name" value="Voltage-gated potassium channels. Chain C"/>
    <property type="match status" value="1"/>
</dbReference>
<evidence type="ECO:0000256" key="5">
    <source>
        <dbReference type="ARBA" id="ARBA00022692"/>
    </source>
</evidence>
<evidence type="ECO:0000256" key="10">
    <source>
        <dbReference type="ARBA" id="ARBA00023136"/>
    </source>
</evidence>
<evidence type="ECO:0000256" key="7">
    <source>
        <dbReference type="ARBA" id="ARBA00022989"/>
    </source>
</evidence>
<keyword evidence="8 13" id="KW-0175">Coiled coil</keyword>
<feature type="region of interest" description="Disordered" evidence="14">
    <location>
        <begin position="1"/>
        <end position="53"/>
    </location>
</feature>
<feature type="coiled-coil region" evidence="13">
    <location>
        <begin position="198"/>
        <end position="239"/>
    </location>
</feature>
<dbReference type="GO" id="GO:0034702">
    <property type="term" value="C:monoatomic ion channel complex"/>
    <property type="evidence" value="ECO:0007669"/>
    <property type="project" value="UniProtKB-KW"/>
</dbReference>
<dbReference type="SUPFAM" id="SSF81324">
    <property type="entry name" value="Voltage-gated potassium channels"/>
    <property type="match status" value="1"/>
</dbReference>
<evidence type="ECO:0000313" key="18">
    <source>
        <dbReference type="Proteomes" id="UP001152795"/>
    </source>
</evidence>
<evidence type="ECO:0000256" key="11">
    <source>
        <dbReference type="ARBA" id="ARBA00023303"/>
    </source>
</evidence>
<keyword evidence="9" id="KW-0406">Ion transport</keyword>
<organism evidence="17 18">
    <name type="scientific">Paramuricea clavata</name>
    <name type="common">Red gorgonian</name>
    <name type="synonym">Violescent sea-whip</name>
    <dbReference type="NCBI Taxonomy" id="317549"/>
    <lineage>
        <taxon>Eukaryota</taxon>
        <taxon>Metazoa</taxon>
        <taxon>Cnidaria</taxon>
        <taxon>Anthozoa</taxon>
        <taxon>Octocorallia</taxon>
        <taxon>Malacalcyonacea</taxon>
        <taxon>Plexauridae</taxon>
        <taxon>Paramuricea</taxon>
    </lineage>
</organism>
<reference evidence="17" key="1">
    <citation type="submission" date="2020-04" db="EMBL/GenBank/DDBJ databases">
        <authorList>
            <person name="Alioto T."/>
            <person name="Alioto T."/>
            <person name="Gomez Garrido J."/>
        </authorList>
    </citation>
    <scope>NUCLEOTIDE SEQUENCE</scope>
    <source>
        <strain evidence="17">A484AB</strain>
    </source>
</reference>
<keyword evidence="10 15" id="KW-0472">Membrane</keyword>
<evidence type="ECO:0000256" key="1">
    <source>
        <dbReference type="ARBA" id="ARBA00004651"/>
    </source>
</evidence>
<feature type="transmembrane region" description="Helical" evidence="15">
    <location>
        <begin position="77"/>
        <end position="98"/>
    </location>
</feature>
<keyword evidence="11" id="KW-0407">Ion channel</keyword>
<keyword evidence="5 15" id="KW-0812">Transmembrane</keyword>
<evidence type="ECO:0000256" key="8">
    <source>
        <dbReference type="ARBA" id="ARBA00023054"/>
    </source>
</evidence>
<protein>
    <recommendedName>
        <fullName evidence="2">Voltage-gated hydrogen channel 1</fullName>
    </recommendedName>
    <alternativeName>
        <fullName evidence="12">Hydrogen voltage-gated channel 1</fullName>
    </alternativeName>
</protein>
<keyword evidence="4" id="KW-1003">Cell membrane</keyword>
<evidence type="ECO:0000256" key="15">
    <source>
        <dbReference type="SAM" id="Phobius"/>
    </source>
</evidence>
<evidence type="ECO:0000256" key="9">
    <source>
        <dbReference type="ARBA" id="ARBA00023065"/>
    </source>
</evidence>
<dbReference type="AlphaFoldDB" id="A0A7D9HWU8"/>
<keyword evidence="3" id="KW-0813">Transport</keyword>
<evidence type="ECO:0000259" key="16">
    <source>
        <dbReference type="Pfam" id="PF00520"/>
    </source>
</evidence>
<evidence type="ECO:0000256" key="6">
    <source>
        <dbReference type="ARBA" id="ARBA00022882"/>
    </source>
</evidence>
<dbReference type="Pfam" id="PF00520">
    <property type="entry name" value="Ion_trans"/>
    <property type="match status" value="1"/>
</dbReference>
<evidence type="ECO:0000256" key="4">
    <source>
        <dbReference type="ARBA" id="ARBA00022475"/>
    </source>
</evidence>
<dbReference type="PANTHER" id="PTHR46480">
    <property type="entry name" value="F20B24.22"/>
    <property type="match status" value="1"/>
</dbReference>
<evidence type="ECO:0000256" key="12">
    <source>
        <dbReference type="ARBA" id="ARBA00031989"/>
    </source>
</evidence>